<keyword evidence="4" id="KW-1185">Reference proteome</keyword>
<feature type="domain" description="Glycosyltransferase subfamily 4-like N-terminal" evidence="2">
    <location>
        <begin position="16"/>
        <end position="171"/>
    </location>
</feature>
<dbReference type="OrthoDB" id="9787617at2"/>
<comment type="caution">
    <text evidence="3">The sequence shown here is derived from an EMBL/GenBank/DDBJ whole genome shotgun (WGS) entry which is preliminary data.</text>
</comment>
<name>A0A4Y9AB52_9BACI</name>
<dbReference type="Proteomes" id="UP000298484">
    <property type="component" value="Unassembled WGS sequence"/>
</dbReference>
<feature type="domain" description="Glycosyl transferase family 1" evidence="1">
    <location>
        <begin position="186"/>
        <end position="348"/>
    </location>
</feature>
<dbReference type="GO" id="GO:0016757">
    <property type="term" value="F:glycosyltransferase activity"/>
    <property type="evidence" value="ECO:0007669"/>
    <property type="project" value="InterPro"/>
</dbReference>
<keyword evidence="3" id="KW-0808">Transferase</keyword>
<dbReference type="SUPFAM" id="SSF53756">
    <property type="entry name" value="UDP-Glycosyltransferase/glycogen phosphorylase"/>
    <property type="match status" value="1"/>
</dbReference>
<evidence type="ECO:0000313" key="4">
    <source>
        <dbReference type="Proteomes" id="UP000298484"/>
    </source>
</evidence>
<dbReference type="EMBL" id="SRHY01000047">
    <property type="protein sequence ID" value="TFJ91571.1"/>
    <property type="molecule type" value="Genomic_DNA"/>
</dbReference>
<dbReference type="PANTHER" id="PTHR12526:SF630">
    <property type="entry name" value="GLYCOSYLTRANSFERASE"/>
    <property type="match status" value="1"/>
</dbReference>
<dbReference type="CDD" id="cd03811">
    <property type="entry name" value="GT4_GT28_WabH-like"/>
    <property type="match status" value="1"/>
</dbReference>
<sequence>MKKIKVLFFIYEMGAGGAARTMLNIINNLDRTQFEPVLVTLNYNGSYEDDLKSDITFIKLDTKRLRSAIFPLAKVIRNEHADIVFSTIPNYNTIAILARLLSFTSAKSVIREAAYLGGNFSMDMKLRAYGLLYRLSSKVIALSNGVKDNVVKRYNVNPRKIQVIYNPVDVDGIQRQIDNGKIAEEHQAIFKSKGKVIITAGRLVKDKDHHTLLCALAQLNNRLNAKLVILGEGELETPLKIKAEELNIADKVHFFGFQRNPYIYFKHADLFALSSLHEGFGHVLAEALATGTPVVSTNSRPGAAEVLNDGEFGVMCEVGNAEDMAAKLYETLTMTNEQLMQMVDRGKERAREFDAKTIAKQYEDTFIQTIGWSDRS</sequence>
<dbReference type="InterPro" id="IPR001296">
    <property type="entry name" value="Glyco_trans_1"/>
</dbReference>
<accession>A0A4Y9AB52</accession>
<dbReference type="Gene3D" id="3.40.50.2000">
    <property type="entry name" value="Glycogen Phosphorylase B"/>
    <property type="match status" value="2"/>
</dbReference>
<evidence type="ECO:0000259" key="1">
    <source>
        <dbReference type="Pfam" id="PF00534"/>
    </source>
</evidence>
<reference evidence="3 4" key="1">
    <citation type="submission" date="2019-03" db="EMBL/GenBank/DDBJ databases">
        <title>Genome sequence of Lentibacillus salicampi ATCC BAA-719.</title>
        <authorList>
            <person name="Maclea K.S."/>
            <person name="Simoes Junior M."/>
        </authorList>
    </citation>
    <scope>NUCLEOTIDE SEQUENCE [LARGE SCALE GENOMIC DNA]</scope>
    <source>
        <strain evidence="3 4">ATCC BAA-719</strain>
    </source>
</reference>
<dbReference type="RefSeq" id="WP_135111361.1">
    <property type="nucleotide sequence ID" value="NZ_SRHY01000047.1"/>
</dbReference>
<protein>
    <submittedName>
        <fullName evidence="3">Glycosyltransferase</fullName>
    </submittedName>
</protein>
<evidence type="ECO:0000259" key="2">
    <source>
        <dbReference type="Pfam" id="PF13439"/>
    </source>
</evidence>
<organism evidence="3 4">
    <name type="scientific">Lentibacillus salicampi</name>
    <dbReference type="NCBI Taxonomy" id="175306"/>
    <lineage>
        <taxon>Bacteria</taxon>
        <taxon>Bacillati</taxon>
        <taxon>Bacillota</taxon>
        <taxon>Bacilli</taxon>
        <taxon>Bacillales</taxon>
        <taxon>Bacillaceae</taxon>
        <taxon>Lentibacillus</taxon>
    </lineage>
</organism>
<dbReference type="PANTHER" id="PTHR12526">
    <property type="entry name" value="GLYCOSYLTRANSFERASE"/>
    <property type="match status" value="1"/>
</dbReference>
<proteinExistence type="predicted"/>
<dbReference type="AlphaFoldDB" id="A0A4Y9AB52"/>
<dbReference type="InterPro" id="IPR028098">
    <property type="entry name" value="Glyco_trans_4-like_N"/>
</dbReference>
<evidence type="ECO:0000313" key="3">
    <source>
        <dbReference type="EMBL" id="TFJ91571.1"/>
    </source>
</evidence>
<dbReference type="Pfam" id="PF13439">
    <property type="entry name" value="Glyco_transf_4"/>
    <property type="match status" value="1"/>
</dbReference>
<gene>
    <name evidence="3" type="ORF">E4U82_16950</name>
</gene>
<dbReference type="Pfam" id="PF00534">
    <property type="entry name" value="Glycos_transf_1"/>
    <property type="match status" value="1"/>
</dbReference>